<accession>A0AAN9FP11</accession>
<reference evidence="2 3" key="1">
    <citation type="submission" date="2024-01" db="EMBL/GenBank/DDBJ databases">
        <title>The genomes of 5 underutilized Papilionoideae crops provide insights into root nodulation and disease resistance.</title>
        <authorList>
            <person name="Yuan L."/>
        </authorList>
    </citation>
    <scope>NUCLEOTIDE SEQUENCE [LARGE SCALE GENOMIC DNA]</scope>
    <source>
        <strain evidence="2">LY-2023</strain>
        <tissue evidence="2">Leaf</tissue>
    </source>
</reference>
<organism evidence="2 3">
    <name type="scientific">Clitoria ternatea</name>
    <name type="common">Butterfly pea</name>
    <dbReference type="NCBI Taxonomy" id="43366"/>
    <lineage>
        <taxon>Eukaryota</taxon>
        <taxon>Viridiplantae</taxon>
        <taxon>Streptophyta</taxon>
        <taxon>Embryophyta</taxon>
        <taxon>Tracheophyta</taxon>
        <taxon>Spermatophyta</taxon>
        <taxon>Magnoliopsida</taxon>
        <taxon>eudicotyledons</taxon>
        <taxon>Gunneridae</taxon>
        <taxon>Pentapetalae</taxon>
        <taxon>rosids</taxon>
        <taxon>fabids</taxon>
        <taxon>Fabales</taxon>
        <taxon>Fabaceae</taxon>
        <taxon>Papilionoideae</taxon>
        <taxon>50 kb inversion clade</taxon>
        <taxon>NPAAA clade</taxon>
        <taxon>indigoferoid/millettioid clade</taxon>
        <taxon>Phaseoleae</taxon>
        <taxon>Clitoria</taxon>
    </lineage>
</organism>
<dbReference type="Proteomes" id="UP001359559">
    <property type="component" value="Unassembled WGS sequence"/>
</dbReference>
<keyword evidence="1" id="KW-0472">Membrane</keyword>
<name>A0AAN9FP11_CLITE</name>
<dbReference type="AlphaFoldDB" id="A0AAN9FP11"/>
<protein>
    <submittedName>
        <fullName evidence="2">Uncharacterized protein</fullName>
    </submittedName>
</protein>
<evidence type="ECO:0000256" key="1">
    <source>
        <dbReference type="SAM" id="Phobius"/>
    </source>
</evidence>
<evidence type="ECO:0000313" key="2">
    <source>
        <dbReference type="EMBL" id="KAK7279830.1"/>
    </source>
</evidence>
<gene>
    <name evidence="2" type="ORF">RJT34_24888</name>
</gene>
<proteinExistence type="predicted"/>
<comment type="caution">
    <text evidence="2">The sequence shown here is derived from an EMBL/GenBank/DDBJ whole genome shotgun (WGS) entry which is preliminary data.</text>
</comment>
<keyword evidence="1" id="KW-1133">Transmembrane helix</keyword>
<keyword evidence="3" id="KW-1185">Reference proteome</keyword>
<dbReference type="EMBL" id="JAYKXN010000006">
    <property type="protein sequence ID" value="KAK7279830.1"/>
    <property type="molecule type" value="Genomic_DNA"/>
</dbReference>
<sequence length="198" mass="21915">MICISLWRDGTLNFIESLSNHCAFIPTTITYCASTCGGGGAVVLFLVVVVVVVVVVAVAAVFWQIEYRWQRLFALNSIGEMSCFLTYLMDNCFCLPDVQFRCASVDPSHCISVSLPQSSFCDISVSLMLLAEKSKGPPAREKGGKPKEIRCAIMFRVLFSYAQSFRNLLYFALNELADAVYAVSMPNDAVLFDLCLEK</sequence>
<feature type="transmembrane region" description="Helical" evidence="1">
    <location>
        <begin position="41"/>
        <end position="63"/>
    </location>
</feature>
<evidence type="ECO:0000313" key="3">
    <source>
        <dbReference type="Proteomes" id="UP001359559"/>
    </source>
</evidence>
<keyword evidence="1" id="KW-0812">Transmembrane</keyword>